<evidence type="ECO:0000313" key="5">
    <source>
        <dbReference type="Proteomes" id="UP000077521"/>
    </source>
</evidence>
<keyword evidence="2" id="KW-1133">Transmembrane helix</keyword>
<evidence type="ECO:0000256" key="2">
    <source>
        <dbReference type="SAM" id="Phobius"/>
    </source>
</evidence>
<feature type="compositionally biased region" description="Acidic residues" evidence="1">
    <location>
        <begin position="130"/>
        <end position="164"/>
    </location>
</feature>
<sequence length="209" mass="20651">MRSIISTTALLVSVLASTSLALPQPQRPNKFEDGSIDRRSDFIVTGNTGTIYGNGNDAPLTTAKSTTKYVNGGLTTVIGPGFTAISGNGGSGPLVPLILTTRVTSGVATVFGPGVFTVLPTATAAAQDPTETDTADDTDYADTDADADTADDADDADTDADTDGDVAPQTTPAPTSRPSTGAAAPGVYGASGVALVAGAVALGAALVAM</sequence>
<organism evidence="4 5">
    <name type="scientific">Tilletia indica</name>
    <dbReference type="NCBI Taxonomy" id="43049"/>
    <lineage>
        <taxon>Eukaryota</taxon>
        <taxon>Fungi</taxon>
        <taxon>Dikarya</taxon>
        <taxon>Basidiomycota</taxon>
        <taxon>Ustilaginomycotina</taxon>
        <taxon>Exobasidiomycetes</taxon>
        <taxon>Tilletiales</taxon>
        <taxon>Tilletiaceae</taxon>
        <taxon>Tilletia</taxon>
    </lineage>
</organism>
<dbReference type="Proteomes" id="UP000077521">
    <property type="component" value="Unassembled WGS sequence"/>
</dbReference>
<keyword evidence="3" id="KW-0732">Signal</keyword>
<proteinExistence type="predicted"/>
<protein>
    <submittedName>
        <fullName evidence="4">Uncharacterized protein</fullName>
    </submittedName>
</protein>
<evidence type="ECO:0000313" key="4">
    <source>
        <dbReference type="EMBL" id="KAE8251268.1"/>
    </source>
</evidence>
<accession>A0A177TWY6</accession>
<comment type="caution">
    <text evidence="4">The sequence shown here is derived from an EMBL/GenBank/DDBJ whole genome shotgun (WGS) entry which is preliminary data.</text>
</comment>
<keyword evidence="2" id="KW-0812">Transmembrane</keyword>
<gene>
    <name evidence="4" type="ORF">A4X13_0g4075</name>
</gene>
<dbReference type="AlphaFoldDB" id="A0A177TWY6"/>
<reference evidence="4" key="2">
    <citation type="journal article" date="2019" name="IMA Fungus">
        <title>Genome sequencing and comparison of five Tilletia species to identify candidate genes for the detection of regulated species infecting wheat.</title>
        <authorList>
            <person name="Nguyen H.D.T."/>
            <person name="Sultana T."/>
            <person name="Kesanakurti P."/>
            <person name="Hambleton S."/>
        </authorList>
    </citation>
    <scope>NUCLEOTIDE SEQUENCE</scope>
    <source>
        <strain evidence="4">DAOMC 236416</strain>
    </source>
</reference>
<reference evidence="4" key="1">
    <citation type="submission" date="2016-04" db="EMBL/GenBank/DDBJ databases">
        <authorList>
            <person name="Nguyen H.D."/>
            <person name="Samba Siva P."/>
            <person name="Cullis J."/>
            <person name="Levesque C.A."/>
            <person name="Hambleton S."/>
        </authorList>
    </citation>
    <scope>NUCLEOTIDE SEQUENCE</scope>
    <source>
        <strain evidence="4">DAOMC 236416</strain>
    </source>
</reference>
<evidence type="ECO:0000256" key="1">
    <source>
        <dbReference type="SAM" id="MobiDB-lite"/>
    </source>
</evidence>
<feature type="transmembrane region" description="Helical" evidence="2">
    <location>
        <begin position="186"/>
        <end position="208"/>
    </location>
</feature>
<dbReference type="EMBL" id="LWDF02000255">
    <property type="protein sequence ID" value="KAE8251268.1"/>
    <property type="molecule type" value="Genomic_DNA"/>
</dbReference>
<keyword evidence="5" id="KW-1185">Reference proteome</keyword>
<feature type="compositionally biased region" description="Polar residues" evidence="1">
    <location>
        <begin position="168"/>
        <end position="179"/>
    </location>
</feature>
<evidence type="ECO:0000256" key="3">
    <source>
        <dbReference type="SAM" id="SignalP"/>
    </source>
</evidence>
<feature type="chain" id="PRO_5044005563" evidence="3">
    <location>
        <begin position="22"/>
        <end position="209"/>
    </location>
</feature>
<name>A0A177TWY6_9BASI</name>
<feature type="region of interest" description="Disordered" evidence="1">
    <location>
        <begin position="125"/>
        <end position="182"/>
    </location>
</feature>
<keyword evidence="2" id="KW-0472">Membrane</keyword>
<feature type="signal peptide" evidence="3">
    <location>
        <begin position="1"/>
        <end position="21"/>
    </location>
</feature>